<keyword evidence="3 8" id="KW-0479">Metal-binding</keyword>
<keyword evidence="4 8" id="KW-0677">Repeat</keyword>
<feature type="binding site" evidence="8">
    <location>
        <position position="366"/>
    </location>
    <ligand>
        <name>[4Fe-4S] cluster</name>
        <dbReference type="ChEBI" id="CHEBI:49883"/>
        <label>1</label>
    </ligand>
</feature>
<dbReference type="AlphaFoldDB" id="A0A7X2PB97"/>
<gene>
    <name evidence="10" type="primary">rsxC</name>
    <name evidence="8" type="synonym">rnfC</name>
    <name evidence="10" type="ORF">FYJ80_02740</name>
</gene>
<dbReference type="EMBL" id="VUNN01000003">
    <property type="protein sequence ID" value="MSU05697.1"/>
    <property type="molecule type" value="Genomic_DNA"/>
</dbReference>
<evidence type="ECO:0000259" key="9">
    <source>
        <dbReference type="PROSITE" id="PS51379"/>
    </source>
</evidence>
<dbReference type="GO" id="GO:0046872">
    <property type="term" value="F:metal ion binding"/>
    <property type="evidence" value="ECO:0007669"/>
    <property type="project" value="UniProtKB-KW"/>
</dbReference>
<proteinExistence type="inferred from homology"/>
<evidence type="ECO:0000256" key="1">
    <source>
        <dbReference type="ARBA" id="ARBA00022448"/>
    </source>
</evidence>
<dbReference type="PROSITE" id="PS00198">
    <property type="entry name" value="4FE4S_FER_1"/>
    <property type="match status" value="2"/>
</dbReference>
<organism evidence="10 11">
    <name type="scientific">Bullifex porci</name>
    <dbReference type="NCBI Taxonomy" id="2606638"/>
    <lineage>
        <taxon>Bacteria</taxon>
        <taxon>Pseudomonadati</taxon>
        <taxon>Spirochaetota</taxon>
        <taxon>Spirochaetia</taxon>
        <taxon>Spirochaetales</taxon>
        <taxon>Spirochaetaceae</taxon>
        <taxon>Bullifex</taxon>
    </lineage>
</organism>
<dbReference type="InterPro" id="IPR037225">
    <property type="entry name" value="Nuo51_FMN-bd_sf"/>
</dbReference>
<evidence type="ECO:0000313" key="10">
    <source>
        <dbReference type="EMBL" id="MSU05697.1"/>
    </source>
</evidence>
<dbReference type="RefSeq" id="WP_154424595.1">
    <property type="nucleotide sequence ID" value="NZ_VUNN01000003.1"/>
</dbReference>
<dbReference type="Pfam" id="PF13375">
    <property type="entry name" value="RnfC_N"/>
    <property type="match status" value="1"/>
</dbReference>
<dbReference type="GO" id="GO:0051539">
    <property type="term" value="F:4 iron, 4 sulfur cluster binding"/>
    <property type="evidence" value="ECO:0007669"/>
    <property type="project" value="UniProtKB-KW"/>
</dbReference>
<dbReference type="InterPro" id="IPR019554">
    <property type="entry name" value="Soluble_ligand-bd"/>
</dbReference>
<feature type="domain" description="4Fe-4S ferredoxin-type" evidence="9">
    <location>
        <begin position="394"/>
        <end position="425"/>
    </location>
</feature>
<dbReference type="PROSITE" id="PS51379">
    <property type="entry name" value="4FE4S_FER_2"/>
    <property type="match status" value="2"/>
</dbReference>
<protein>
    <recommendedName>
        <fullName evidence="8">Ion-translocating oxidoreductase complex subunit C</fullName>
        <ecNumber evidence="8">7.-.-.-</ecNumber>
    </recommendedName>
    <alternativeName>
        <fullName evidence="8">Rnf electron transport complex subunit C</fullName>
    </alternativeName>
</protein>
<dbReference type="InterPro" id="IPR017896">
    <property type="entry name" value="4Fe4S_Fe-S-bd"/>
</dbReference>
<evidence type="ECO:0000256" key="6">
    <source>
        <dbReference type="ARBA" id="ARBA00023004"/>
    </source>
</evidence>
<dbReference type="SUPFAM" id="SSF142984">
    <property type="entry name" value="Nqo1 middle domain-like"/>
    <property type="match status" value="1"/>
</dbReference>
<dbReference type="SUPFAM" id="SSF142019">
    <property type="entry name" value="Nqo1 FMN-binding domain-like"/>
    <property type="match status" value="1"/>
</dbReference>
<feature type="binding site" evidence="8">
    <location>
        <position position="372"/>
    </location>
    <ligand>
        <name>[4Fe-4S] cluster</name>
        <dbReference type="ChEBI" id="CHEBI:49883"/>
        <label>1</label>
    </ligand>
</feature>
<dbReference type="InterPro" id="IPR026902">
    <property type="entry name" value="RnfC_N"/>
</dbReference>
<keyword evidence="7 8" id="KW-0411">Iron-sulfur</keyword>
<evidence type="ECO:0000256" key="8">
    <source>
        <dbReference type="HAMAP-Rule" id="MF_00461"/>
    </source>
</evidence>
<feature type="binding site" evidence="8">
    <location>
        <position position="408"/>
    </location>
    <ligand>
        <name>[4Fe-4S] cluster</name>
        <dbReference type="ChEBI" id="CHEBI:49883"/>
        <label>2</label>
    </ligand>
</feature>
<keyword evidence="8" id="KW-1278">Translocase</keyword>
<dbReference type="Gene3D" id="3.30.70.20">
    <property type="match status" value="1"/>
</dbReference>
<sequence length="435" mass="47050">MGRYSTFKKGGVHPADKKELAKNSAIEVLPLPSELIVSMSQHLGAPAQCLKKKGDTVEKGEKIGEASSFISADVHSPVSGVVSEVRKVRLASGAVADAVVIKPNEIQPEMFQQKYNWMEQEKDELLSLVKAMGIVGMGGATFPTNVKLNIPTGKSVDALVINGVECEPYLTADYRVMMERAEGVLEGIMVLNKILSPKKIIIGIESNKMDAVKHLEDLIKSKNYNINVMPLKMKYPQGDEKQLLKATINREVPSGKLPIDIGAVVCNLGTAYAIYEAAVFHKPLIERVITVSGEAITTPKNILAPIGTKASDLISYCGGYNTQEIGELVSGGPMMGFAFSDEDTPMIKGSSGLLALLPVKLDTGVCVSCGKCVQHCPMGLMPNKMFRNIKFKNYQVAMDLGLMDCKECGCCAYICPAHLPLVQGFKLGKKLGRKK</sequence>
<dbReference type="InterPro" id="IPR011538">
    <property type="entry name" value="Nuo51_FMN-bd"/>
</dbReference>
<evidence type="ECO:0000256" key="7">
    <source>
        <dbReference type="ARBA" id="ARBA00023014"/>
    </source>
</evidence>
<keyword evidence="2 8" id="KW-0004">4Fe-4S</keyword>
<comment type="subunit">
    <text evidence="8">The complex is composed of six subunits: RnfA, RnfB, RnfC, RnfD, RnfE and RnfG.</text>
</comment>
<dbReference type="EC" id="7.-.-.-" evidence="8"/>
<reference evidence="10 11" key="1">
    <citation type="submission" date="2019-08" db="EMBL/GenBank/DDBJ databases">
        <title>In-depth cultivation of the pig gut microbiome towards novel bacterial diversity and tailored functional studies.</title>
        <authorList>
            <person name="Wylensek D."/>
            <person name="Hitch T.C.A."/>
            <person name="Clavel T."/>
        </authorList>
    </citation>
    <scope>NUCLEOTIDE SEQUENCE [LARGE SCALE GENOMIC DNA]</scope>
    <source>
        <strain evidence="10 11">NM-380-WT-3C1</strain>
    </source>
</reference>
<keyword evidence="1 8" id="KW-0813">Transport</keyword>
<dbReference type="Proteomes" id="UP000460549">
    <property type="component" value="Unassembled WGS sequence"/>
</dbReference>
<accession>A0A7X2PB97</accession>
<keyword evidence="11" id="KW-1185">Reference proteome</keyword>
<keyword evidence="8" id="KW-0472">Membrane</keyword>
<dbReference type="Pfam" id="PF10531">
    <property type="entry name" value="SLBB"/>
    <property type="match status" value="1"/>
</dbReference>
<comment type="caution">
    <text evidence="10">The sequence shown here is derived from an EMBL/GenBank/DDBJ whole genome shotgun (WGS) entry which is preliminary data.</text>
</comment>
<keyword evidence="6 8" id="KW-0408">Iron</keyword>
<dbReference type="SUPFAM" id="SSF46548">
    <property type="entry name" value="alpha-helical ferredoxin"/>
    <property type="match status" value="1"/>
</dbReference>
<dbReference type="GO" id="GO:0022900">
    <property type="term" value="P:electron transport chain"/>
    <property type="evidence" value="ECO:0007669"/>
    <property type="project" value="UniProtKB-UniRule"/>
</dbReference>
<dbReference type="NCBIfam" id="NF003454">
    <property type="entry name" value="PRK05035.1"/>
    <property type="match status" value="1"/>
</dbReference>
<dbReference type="NCBIfam" id="TIGR01945">
    <property type="entry name" value="rnfC"/>
    <property type="match status" value="1"/>
</dbReference>
<dbReference type="HAMAP" id="MF_00461">
    <property type="entry name" value="RsxC_RnfC"/>
    <property type="match status" value="1"/>
</dbReference>
<comment type="subcellular location">
    <subcellularLocation>
        <location evidence="8">Cell membrane</location>
        <topology evidence="8">Peripheral membrane protein</topology>
    </subcellularLocation>
</comment>
<evidence type="ECO:0000313" key="11">
    <source>
        <dbReference type="Proteomes" id="UP000460549"/>
    </source>
</evidence>
<evidence type="ECO:0000256" key="3">
    <source>
        <dbReference type="ARBA" id="ARBA00022723"/>
    </source>
</evidence>
<dbReference type="GO" id="GO:0005886">
    <property type="term" value="C:plasma membrane"/>
    <property type="evidence" value="ECO:0007669"/>
    <property type="project" value="UniProtKB-SubCell"/>
</dbReference>
<dbReference type="PANTHER" id="PTHR43034:SF2">
    <property type="entry name" value="ION-TRANSLOCATING OXIDOREDUCTASE COMPLEX SUBUNIT C"/>
    <property type="match status" value="1"/>
</dbReference>
<evidence type="ECO:0000256" key="4">
    <source>
        <dbReference type="ARBA" id="ARBA00022737"/>
    </source>
</evidence>
<feature type="binding site" evidence="8">
    <location>
        <position position="411"/>
    </location>
    <ligand>
        <name>[4Fe-4S] cluster</name>
        <dbReference type="ChEBI" id="CHEBI:49883"/>
        <label>2</label>
    </ligand>
</feature>
<dbReference type="InterPro" id="IPR017900">
    <property type="entry name" value="4Fe4S_Fe_S_CS"/>
</dbReference>
<name>A0A7X2PB97_9SPIO</name>
<feature type="binding site" evidence="8">
    <location>
        <position position="405"/>
    </location>
    <ligand>
        <name>[4Fe-4S] cluster</name>
        <dbReference type="ChEBI" id="CHEBI:49883"/>
        <label>2</label>
    </ligand>
</feature>
<evidence type="ECO:0000256" key="5">
    <source>
        <dbReference type="ARBA" id="ARBA00022982"/>
    </source>
</evidence>
<dbReference type="Pfam" id="PF01512">
    <property type="entry name" value="Complex1_51K"/>
    <property type="match status" value="1"/>
</dbReference>
<dbReference type="PANTHER" id="PTHR43034">
    <property type="entry name" value="ION-TRANSLOCATING OXIDOREDUCTASE COMPLEX SUBUNIT C"/>
    <property type="match status" value="1"/>
</dbReference>
<dbReference type="InterPro" id="IPR010208">
    <property type="entry name" value="Ion_transpt_RnfC/RsxC"/>
</dbReference>
<comment type="function">
    <text evidence="8">Part of a membrane-bound complex that couples electron transfer with translocation of ions across the membrane.</text>
</comment>
<keyword evidence="8" id="KW-1003">Cell membrane</keyword>
<feature type="binding site" evidence="8">
    <location>
        <position position="369"/>
    </location>
    <ligand>
        <name>[4Fe-4S] cluster</name>
        <dbReference type="ChEBI" id="CHEBI:49883"/>
        <label>1</label>
    </ligand>
</feature>
<dbReference type="GO" id="GO:0009055">
    <property type="term" value="F:electron transfer activity"/>
    <property type="evidence" value="ECO:0007669"/>
    <property type="project" value="InterPro"/>
</dbReference>
<dbReference type="Pfam" id="PF13237">
    <property type="entry name" value="Fer4_10"/>
    <property type="match status" value="1"/>
</dbReference>
<dbReference type="Gene3D" id="3.40.50.11540">
    <property type="entry name" value="NADH-ubiquinone oxidoreductase 51kDa subunit"/>
    <property type="match status" value="1"/>
</dbReference>
<comment type="cofactor">
    <cofactor evidence="8">
        <name>[4Fe-4S] cluster</name>
        <dbReference type="ChEBI" id="CHEBI:49883"/>
    </cofactor>
    <text evidence="8">Binds 2 [4Fe-4S] clusters per subunit.</text>
</comment>
<feature type="domain" description="4Fe-4S ferredoxin-type" evidence="9">
    <location>
        <begin position="357"/>
        <end position="386"/>
    </location>
</feature>
<keyword evidence="5 8" id="KW-0249">Electron transport</keyword>
<evidence type="ECO:0000256" key="2">
    <source>
        <dbReference type="ARBA" id="ARBA00022485"/>
    </source>
</evidence>
<feature type="binding site" evidence="8">
    <location>
        <position position="376"/>
    </location>
    <ligand>
        <name>[4Fe-4S] cluster</name>
        <dbReference type="ChEBI" id="CHEBI:49883"/>
        <label>2</label>
    </ligand>
</feature>
<feature type="binding site" evidence="8">
    <location>
        <position position="415"/>
    </location>
    <ligand>
        <name>[4Fe-4S] cluster</name>
        <dbReference type="ChEBI" id="CHEBI:49883"/>
        <label>1</label>
    </ligand>
</feature>
<comment type="similarity">
    <text evidence="8">Belongs to the 4Fe4S bacterial-type ferredoxin family. RnfC subfamily.</text>
</comment>